<feature type="chain" id="PRO_5016234602" description="Bacterial OB-fold domain-containing protein" evidence="1">
    <location>
        <begin position="24"/>
        <end position="122"/>
    </location>
</feature>
<keyword evidence="3" id="KW-1185">Reference proteome</keyword>
<organism evidence="2 3">
    <name type="scientific">Rhodobium orientis</name>
    <dbReference type="NCBI Taxonomy" id="34017"/>
    <lineage>
        <taxon>Bacteria</taxon>
        <taxon>Pseudomonadati</taxon>
        <taxon>Pseudomonadota</taxon>
        <taxon>Alphaproteobacteria</taxon>
        <taxon>Hyphomicrobiales</taxon>
        <taxon>Rhodobiaceae</taxon>
        <taxon>Rhodobium</taxon>
    </lineage>
</organism>
<gene>
    <name evidence="2" type="ORF">CH339_10365</name>
</gene>
<protein>
    <recommendedName>
        <fullName evidence="4">Bacterial OB-fold domain-containing protein</fullName>
    </recommendedName>
</protein>
<dbReference type="RefSeq" id="WP_111434288.1">
    <property type="nucleotide sequence ID" value="NZ_JACIGG010000020.1"/>
</dbReference>
<dbReference type="OrthoDB" id="512581at2"/>
<evidence type="ECO:0000256" key="1">
    <source>
        <dbReference type="SAM" id="SignalP"/>
    </source>
</evidence>
<evidence type="ECO:0000313" key="3">
    <source>
        <dbReference type="Proteomes" id="UP000249299"/>
    </source>
</evidence>
<sequence length="122" mass="13596">MTRLWTMAALVGVMVFSAGNALAHHGWRWTTGDNIELTGIIRTVQLGNPHGVLTVDAEGEMWTVEVGQPWRNERAGLKDGDLAEGVEVRIVGEPSADMTKRLMKAEKIYLGDKEYLLYPDRD</sequence>
<dbReference type="InterPro" id="IPR046150">
    <property type="entry name" value="DUF6152"/>
</dbReference>
<proteinExistence type="predicted"/>
<feature type="signal peptide" evidence="1">
    <location>
        <begin position="1"/>
        <end position="23"/>
    </location>
</feature>
<evidence type="ECO:0000313" key="2">
    <source>
        <dbReference type="EMBL" id="RAI27484.1"/>
    </source>
</evidence>
<name>A0A327JQ32_9HYPH</name>
<accession>A0A327JQ32</accession>
<comment type="caution">
    <text evidence="2">The sequence shown here is derived from an EMBL/GenBank/DDBJ whole genome shotgun (WGS) entry which is preliminary data.</text>
</comment>
<dbReference type="EMBL" id="NPEV01000018">
    <property type="protein sequence ID" value="RAI27484.1"/>
    <property type="molecule type" value="Genomic_DNA"/>
</dbReference>
<reference evidence="2 3" key="1">
    <citation type="submission" date="2017-07" db="EMBL/GenBank/DDBJ databases">
        <title>Draft Genome Sequences of Select Purple Nonsulfur Bacteria.</title>
        <authorList>
            <person name="Lasarre B."/>
            <person name="Mckinlay J.B."/>
        </authorList>
    </citation>
    <scope>NUCLEOTIDE SEQUENCE [LARGE SCALE GENOMIC DNA]</scope>
    <source>
        <strain evidence="2 3">DSM 11290</strain>
    </source>
</reference>
<dbReference type="Proteomes" id="UP000249299">
    <property type="component" value="Unassembled WGS sequence"/>
</dbReference>
<evidence type="ECO:0008006" key="4">
    <source>
        <dbReference type="Google" id="ProtNLM"/>
    </source>
</evidence>
<keyword evidence="1" id="KW-0732">Signal</keyword>
<dbReference type="AlphaFoldDB" id="A0A327JQ32"/>
<dbReference type="Pfam" id="PF19649">
    <property type="entry name" value="DUF6152"/>
    <property type="match status" value="1"/>
</dbReference>